<feature type="transmembrane region" description="Helical" evidence="1">
    <location>
        <begin position="7"/>
        <end position="24"/>
    </location>
</feature>
<protein>
    <submittedName>
        <fullName evidence="2">Uncharacterized protein</fullName>
    </submittedName>
</protein>
<proteinExistence type="predicted"/>
<keyword evidence="1" id="KW-0812">Transmembrane</keyword>
<reference evidence="2" key="1">
    <citation type="journal article" date="2021" name="Proc. Natl. Acad. Sci. U.S.A.">
        <title>A Catalog of Tens of Thousands of Viruses from Human Metagenomes Reveals Hidden Associations with Chronic Diseases.</title>
        <authorList>
            <person name="Tisza M.J."/>
            <person name="Buck C.B."/>
        </authorList>
    </citation>
    <scope>NUCLEOTIDE SEQUENCE</scope>
    <source>
        <strain evidence="2">Ct78050</strain>
    </source>
</reference>
<evidence type="ECO:0000256" key="1">
    <source>
        <dbReference type="SAM" id="Phobius"/>
    </source>
</evidence>
<sequence length="48" mass="5715">MRMKINWRLVFIILFGILYIWMFTAIIGGAIWIISSIVKFVCLLFSLY</sequence>
<keyword evidence="1" id="KW-0472">Membrane</keyword>
<name>A0A8S5R250_9CAUD</name>
<dbReference type="EMBL" id="BK015791">
    <property type="protein sequence ID" value="DAE25012.1"/>
    <property type="molecule type" value="Genomic_DNA"/>
</dbReference>
<evidence type="ECO:0000313" key="2">
    <source>
        <dbReference type="EMBL" id="DAE25012.1"/>
    </source>
</evidence>
<keyword evidence="1" id="KW-1133">Transmembrane helix</keyword>
<organism evidence="2">
    <name type="scientific">Myoviridae sp. ct78050</name>
    <dbReference type="NCBI Taxonomy" id="2826617"/>
    <lineage>
        <taxon>Viruses</taxon>
        <taxon>Duplodnaviria</taxon>
        <taxon>Heunggongvirae</taxon>
        <taxon>Uroviricota</taxon>
        <taxon>Caudoviricetes</taxon>
    </lineage>
</organism>
<accession>A0A8S5R250</accession>